<protein>
    <submittedName>
        <fullName evidence="1">Uncharacterized protein</fullName>
    </submittedName>
</protein>
<accession>E2AZE2</accession>
<keyword evidence="2" id="KW-1185">Reference proteome</keyword>
<sequence length="265" mass="30293">MSLFRGIPYDMLIELGRQGMTINSPFLYHARYVVHPTNTAAKLTGKQDRSTARVGGFNPELVRLRRRSAPEALNLVIKPVYKDLMIYKEASRGRGSESECRKPIRHLQAQLQLQFGPVTVRSGLIRASILDAIRRNLFVQDTQLLYVLREHAPLGQTRHTWGRRKNSQRVKAVRKTVRDPGAKDPPAIDAMDKTVWSVGRPLRRENKRFFWEPASYDDLSARFNGVPFNVAVTTLDVDPRSYPRLCTRIPSNSLFSVCSYTRTNL</sequence>
<dbReference type="Proteomes" id="UP000000311">
    <property type="component" value="Unassembled WGS sequence"/>
</dbReference>
<reference evidence="1 2" key="1">
    <citation type="journal article" date="2010" name="Science">
        <title>Genomic comparison of the ants Camponotus floridanus and Harpegnathos saltator.</title>
        <authorList>
            <person name="Bonasio R."/>
            <person name="Zhang G."/>
            <person name="Ye C."/>
            <person name="Mutti N.S."/>
            <person name="Fang X."/>
            <person name="Qin N."/>
            <person name="Donahue G."/>
            <person name="Yang P."/>
            <person name="Li Q."/>
            <person name="Li C."/>
            <person name="Zhang P."/>
            <person name="Huang Z."/>
            <person name="Berger S.L."/>
            <person name="Reinberg D."/>
            <person name="Wang J."/>
            <person name="Liebig J."/>
        </authorList>
    </citation>
    <scope>NUCLEOTIDE SEQUENCE [LARGE SCALE GENOMIC DNA]</scope>
    <source>
        <strain evidence="2">C129</strain>
    </source>
</reference>
<dbReference type="EMBL" id="GL444207">
    <property type="protein sequence ID" value="EFN61181.1"/>
    <property type="molecule type" value="Genomic_DNA"/>
</dbReference>
<name>E2AZE2_CAMFO</name>
<dbReference type="InParanoid" id="E2AZE2"/>
<evidence type="ECO:0000313" key="2">
    <source>
        <dbReference type="Proteomes" id="UP000000311"/>
    </source>
</evidence>
<dbReference type="AlphaFoldDB" id="E2AZE2"/>
<proteinExistence type="predicted"/>
<gene>
    <name evidence="1" type="ORF">EAG_12740</name>
</gene>
<organism evidence="2">
    <name type="scientific">Camponotus floridanus</name>
    <name type="common">Florida carpenter ant</name>
    <dbReference type="NCBI Taxonomy" id="104421"/>
    <lineage>
        <taxon>Eukaryota</taxon>
        <taxon>Metazoa</taxon>
        <taxon>Ecdysozoa</taxon>
        <taxon>Arthropoda</taxon>
        <taxon>Hexapoda</taxon>
        <taxon>Insecta</taxon>
        <taxon>Pterygota</taxon>
        <taxon>Neoptera</taxon>
        <taxon>Endopterygota</taxon>
        <taxon>Hymenoptera</taxon>
        <taxon>Apocrita</taxon>
        <taxon>Aculeata</taxon>
        <taxon>Formicoidea</taxon>
        <taxon>Formicidae</taxon>
        <taxon>Formicinae</taxon>
        <taxon>Camponotus</taxon>
    </lineage>
</organism>
<evidence type="ECO:0000313" key="1">
    <source>
        <dbReference type="EMBL" id="EFN61181.1"/>
    </source>
</evidence>